<feature type="transmembrane region" description="Helical" evidence="6">
    <location>
        <begin position="432"/>
        <end position="455"/>
    </location>
</feature>
<accession>A0A939B3W9</accession>
<name>A0A939B3W9_9BACT</name>
<dbReference type="GO" id="GO:0043190">
    <property type="term" value="C:ATP-binding cassette (ABC) transporter complex"/>
    <property type="evidence" value="ECO:0007669"/>
    <property type="project" value="TreeGrafter"/>
</dbReference>
<evidence type="ECO:0000256" key="4">
    <source>
        <dbReference type="ARBA" id="ARBA00022989"/>
    </source>
</evidence>
<comment type="caution">
    <text evidence="7">The sequence shown here is derived from an EMBL/GenBank/DDBJ whole genome shotgun (WGS) entry which is preliminary data.</text>
</comment>
<evidence type="ECO:0000256" key="2">
    <source>
        <dbReference type="ARBA" id="ARBA00022475"/>
    </source>
</evidence>
<reference evidence="7 8" key="1">
    <citation type="journal article" date="2021" name="Sci. Rep.">
        <title>The distribution of antibiotic resistance genes in chicken gut microbiota commensals.</title>
        <authorList>
            <person name="Juricova H."/>
            <person name="Matiasovicova J."/>
            <person name="Kubasova T."/>
            <person name="Cejkova D."/>
            <person name="Rychlik I."/>
        </authorList>
    </citation>
    <scope>NUCLEOTIDE SEQUENCE [LARGE SCALE GENOMIC DNA]</scope>
    <source>
        <strain evidence="7 8">An819</strain>
    </source>
</reference>
<keyword evidence="5 6" id="KW-0472">Membrane</keyword>
<dbReference type="PANTHER" id="PTHR33529:SF6">
    <property type="entry name" value="YJGP_YJGQ FAMILY PERMEASE"/>
    <property type="match status" value="1"/>
</dbReference>
<keyword evidence="8" id="KW-1185">Reference proteome</keyword>
<dbReference type="PANTHER" id="PTHR33529">
    <property type="entry name" value="SLR0882 PROTEIN-RELATED"/>
    <property type="match status" value="1"/>
</dbReference>
<dbReference type="EMBL" id="JACJJL010000021">
    <property type="protein sequence ID" value="MBM6662453.1"/>
    <property type="molecule type" value="Genomic_DNA"/>
</dbReference>
<feature type="transmembrane region" description="Helical" evidence="6">
    <location>
        <begin position="403"/>
        <end position="420"/>
    </location>
</feature>
<evidence type="ECO:0000313" key="7">
    <source>
        <dbReference type="EMBL" id="MBM6662453.1"/>
    </source>
</evidence>
<dbReference type="Proteomes" id="UP000764045">
    <property type="component" value="Unassembled WGS sequence"/>
</dbReference>
<evidence type="ECO:0000313" key="8">
    <source>
        <dbReference type="Proteomes" id="UP000764045"/>
    </source>
</evidence>
<dbReference type="GO" id="GO:0015920">
    <property type="term" value="P:lipopolysaccharide transport"/>
    <property type="evidence" value="ECO:0007669"/>
    <property type="project" value="TreeGrafter"/>
</dbReference>
<feature type="transmembrane region" description="Helical" evidence="6">
    <location>
        <begin position="102"/>
        <end position="120"/>
    </location>
</feature>
<keyword evidence="3 6" id="KW-0812">Transmembrane</keyword>
<sequence>MLRIKKLDIFIAKQFGLLFLGTFFICQFVLMMQFLWRYVDELIGKGLSLEVLAQFFWYMGLMLMPQAFPLAILLSSLITFGNLGESSELTAIKAAGISLMQAMRSLIVIVCMIACCSFYFQNVIGPDANKSFSQLLLSMKQKSPELEIPEGIFYDGIPGCNLYVQKKEVGTGMLYGVMIYRMNGSYEDAAIILADSGKLQSTAEKKHLLLTLYSGEWFENMQSQDIAGSASVPYRRETFGTKQIVLDFDGGFNMADVAGISADARSKSIGKIMHDLDSIRHFNDSVGHSFYNDAKRTAFSMPEVGRADSLRAVAEARSDTMNIDSVYLRLSPEDRQRAVKAALNSVQMYASELDMKGDYMKGLNRNVRTHQIEAIGKVTLALSCVIFFFIGAPLGAIIRKGGLGVPVIISVLVFIVYFIFENSGMKMARDGVWTVWFGKLISTAVLTPLAVFFTYKANNDSVVFNFDIYRSIFCSLLGIRQKRHVYRKEVIINDPDYAADAAMLEKITLDITEYSRCHNLLHAPNPISVFFREGDDRRIREISVELEAVIEDLSNTRDKVILTELNRYPIMATHAHTRPFRNKWLNATVGILLPLGVFFYLRMLRFRLRLLRDLRVVRAANDALVARIAEMGNGNAGRH</sequence>
<dbReference type="RefSeq" id="WP_205110857.1">
    <property type="nucleotide sequence ID" value="NZ_CAWUJD010000001.1"/>
</dbReference>
<gene>
    <name evidence="7" type="ORF">H6B30_11945</name>
</gene>
<organism evidence="7 8">
    <name type="scientific">Marseilla massiliensis</name>
    <dbReference type="NCBI Taxonomy" id="1841864"/>
    <lineage>
        <taxon>Bacteria</taxon>
        <taxon>Pseudomonadati</taxon>
        <taxon>Bacteroidota</taxon>
        <taxon>Bacteroidia</taxon>
        <taxon>Bacteroidales</taxon>
        <taxon>Prevotellaceae</taxon>
        <taxon>Marseilla</taxon>
    </lineage>
</organism>
<dbReference type="InterPro" id="IPR005495">
    <property type="entry name" value="LptG/LptF_permease"/>
</dbReference>
<keyword evidence="2" id="KW-1003">Cell membrane</keyword>
<comment type="subcellular location">
    <subcellularLocation>
        <location evidence="1">Cell membrane</location>
        <topology evidence="1">Multi-pass membrane protein</topology>
    </subcellularLocation>
</comment>
<evidence type="ECO:0000256" key="3">
    <source>
        <dbReference type="ARBA" id="ARBA00022692"/>
    </source>
</evidence>
<keyword evidence="4 6" id="KW-1133">Transmembrane helix</keyword>
<evidence type="ECO:0000256" key="1">
    <source>
        <dbReference type="ARBA" id="ARBA00004651"/>
    </source>
</evidence>
<feature type="transmembrane region" description="Helical" evidence="6">
    <location>
        <begin position="374"/>
        <end position="396"/>
    </location>
</feature>
<evidence type="ECO:0000256" key="5">
    <source>
        <dbReference type="ARBA" id="ARBA00023136"/>
    </source>
</evidence>
<evidence type="ECO:0000256" key="6">
    <source>
        <dbReference type="SAM" id="Phobius"/>
    </source>
</evidence>
<dbReference type="Pfam" id="PF03739">
    <property type="entry name" value="LptF_LptG"/>
    <property type="match status" value="1"/>
</dbReference>
<proteinExistence type="predicted"/>
<feature type="transmembrane region" description="Helical" evidence="6">
    <location>
        <begin position="56"/>
        <end position="81"/>
    </location>
</feature>
<protein>
    <submittedName>
        <fullName evidence="7">LptF/LptG family permease</fullName>
    </submittedName>
</protein>
<dbReference type="AlphaFoldDB" id="A0A939B3W9"/>
<feature type="transmembrane region" description="Helical" evidence="6">
    <location>
        <begin position="584"/>
        <end position="601"/>
    </location>
</feature>
<feature type="transmembrane region" description="Helical" evidence="6">
    <location>
        <begin position="15"/>
        <end position="36"/>
    </location>
</feature>